<reference evidence="8 9" key="1">
    <citation type="submission" date="2023-07" db="EMBL/GenBank/DDBJ databases">
        <title>Genomic Encyclopedia of Type Strains, Phase IV (KMG-IV): sequencing the most valuable type-strain genomes for metagenomic binning, comparative biology and taxonomic classification.</title>
        <authorList>
            <person name="Goeker M."/>
        </authorList>
    </citation>
    <scope>NUCLEOTIDE SEQUENCE [LARGE SCALE GENOMIC DNA]</scope>
    <source>
        <strain evidence="8 9">DSM 19154</strain>
    </source>
</reference>
<feature type="transmembrane region" description="Helical" evidence="6">
    <location>
        <begin position="88"/>
        <end position="106"/>
    </location>
</feature>
<evidence type="ECO:0000313" key="8">
    <source>
        <dbReference type="EMBL" id="MDQ0209203.1"/>
    </source>
</evidence>
<feature type="transmembrane region" description="Helical" evidence="6">
    <location>
        <begin position="144"/>
        <end position="165"/>
    </location>
</feature>
<dbReference type="PROSITE" id="PS00217">
    <property type="entry name" value="SUGAR_TRANSPORT_2"/>
    <property type="match status" value="1"/>
</dbReference>
<dbReference type="CDD" id="cd17365">
    <property type="entry name" value="MFS_PcaK_like"/>
    <property type="match status" value="1"/>
</dbReference>
<dbReference type="Pfam" id="PF07690">
    <property type="entry name" value="MFS_1"/>
    <property type="match status" value="1"/>
</dbReference>
<gene>
    <name evidence="8" type="ORF">J2S05_004043</name>
</gene>
<feature type="transmembrane region" description="Helical" evidence="6">
    <location>
        <begin position="112"/>
        <end position="132"/>
    </location>
</feature>
<dbReference type="EMBL" id="JAUSUA010000009">
    <property type="protein sequence ID" value="MDQ0209203.1"/>
    <property type="molecule type" value="Genomic_DNA"/>
</dbReference>
<dbReference type="InterPro" id="IPR011701">
    <property type="entry name" value="MFS"/>
</dbReference>
<feature type="transmembrane region" description="Helical" evidence="6">
    <location>
        <begin position="254"/>
        <end position="274"/>
    </location>
</feature>
<evidence type="ECO:0000313" key="9">
    <source>
        <dbReference type="Proteomes" id="UP001225034"/>
    </source>
</evidence>
<evidence type="ECO:0000256" key="6">
    <source>
        <dbReference type="SAM" id="Phobius"/>
    </source>
</evidence>
<keyword evidence="4 6" id="KW-1133">Transmembrane helix</keyword>
<feature type="domain" description="Major facilitator superfamily (MFS) profile" evidence="7">
    <location>
        <begin position="22"/>
        <end position="431"/>
    </location>
</feature>
<feature type="transmembrane region" description="Helical" evidence="6">
    <location>
        <begin position="61"/>
        <end position="81"/>
    </location>
</feature>
<keyword evidence="3 6" id="KW-0812">Transmembrane</keyword>
<dbReference type="SUPFAM" id="SSF103473">
    <property type="entry name" value="MFS general substrate transporter"/>
    <property type="match status" value="1"/>
</dbReference>
<evidence type="ECO:0000256" key="3">
    <source>
        <dbReference type="ARBA" id="ARBA00022692"/>
    </source>
</evidence>
<feature type="transmembrane region" description="Helical" evidence="6">
    <location>
        <begin position="407"/>
        <end position="426"/>
    </location>
</feature>
<feature type="transmembrane region" description="Helical" evidence="6">
    <location>
        <begin position="177"/>
        <end position="204"/>
    </location>
</feature>
<dbReference type="Gene3D" id="1.20.1250.20">
    <property type="entry name" value="MFS general substrate transporter like domains"/>
    <property type="match status" value="1"/>
</dbReference>
<keyword evidence="9" id="KW-1185">Reference proteome</keyword>
<accession>A0ABT9YNM5</accession>
<evidence type="ECO:0000256" key="2">
    <source>
        <dbReference type="ARBA" id="ARBA00022448"/>
    </source>
</evidence>
<proteinExistence type="predicted"/>
<comment type="subcellular location">
    <subcellularLocation>
        <location evidence="1">Cell membrane</location>
        <topology evidence="1">Multi-pass membrane protein</topology>
    </subcellularLocation>
</comment>
<dbReference type="PROSITE" id="PS50850">
    <property type="entry name" value="MFS"/>
    <property type="match status" value="1"/>
</dbReference>
<evidence type="ECO:0000256" key="1">
    <source>
        <dbReference type="ARBA" id="ARBA00004651"/>
    </source>
</evidence>
<evidence type="ECO:0000256" key="5">
    <source>
        <dbReference type="ARBA" id="ARBA00023136"/>
    </source>
</evidence>
<dbReference type="Proteomes" id="UP001225034">
    <property type="component" value="Unassembled WGS sequence"/>
</dbReference>
<dbReference type="PANTHER" id="PTHR23508:SF10">
    <property type="entry name" value="CARBOXYLIC ACID TRANSPORTER PROTEIN HOMOLOG"/>
    <property type="match status" value="1"/>
</dbReference>
<feature type="transmembrane region" description="Helical" evidence="6">
    <location>
        <begin position="20"/>
        <end position="41"/>
    </location>
</feature>
<organism evidence="8 9">
    <name type="scientific">Alkalicoccobacillus murimartini</name>
    <dbReference type="NCBI Taxonomy" id="171685"/>
    <lineage>
        <taxon>Bacteria</taxon>
        <taxon>Bacillati</taxon>
        <taxon>Bacillota</taxon>
        <taxon>Bacilli</taxon>
        <taxon>Bacillales</taxon>
        <taxon>Bacillaceae</taxon>
        <taxon>Alkalicoccobacillus</taxon>
    </lineage>
</organism>
<dbReference type="RefSeq" id="WP_306985896.1">
    <property type="nucleotide sequence ID" value="NZ_JAUSUA010000009.1"/>
</dbReference>
<feature type="transmembrane region" description="Helical" evidence="6">
    <location>
        <begin position="318"/>
        <end position="335"/>
    </location>
</feature>
<protein>
    <submittedName>
        <fullName evidence="8">AAHS family benzoate transporter-like MFS transporter</fullName>
    </submittedName>
</protein>
<feature type="transmembrane region" description="Helical" evidence="6">
    <location>
        <begin position="286"/>
        <end position="306"/>
    </location>
</feature>
<name>A0ABT9YNM5_9BACI</name>
<dbReference type="PANTHER" id="PTHR23508">
    <property type="entry name" value="CARBOXYLIC ACID TRANSPORTER PROTEIN HOMOLOG"/>
    <property type="match status" value="1"/>
</dbReference>
<dbReference type="InterPro" id="IPR005829">
    <property type="entry name" value="Sugar_transporter_CS"/>
</dbReference>
<comment type="caution">
    <text evidence="8">The sequence shown here is derived from an EMBL/GenBank/DDBJ whole genome shotgun (WGS) entry which is preliminary data.</text>
</comment>
<evidence type="ECO:0000259" key="7">
    <source>
        <dbReference type="PROSITE" id="PS50850"/>
    </source>
</evidence>
<feature type="transmembrane region" description="Helical" evidence="6">
    <location>
        <begin position="376"/>
        <end position="401"/>
    </location>
</feature>
<dbReference type="InterPro" id="IPR036259">
    <property type="entry name" value="MFS_trans_sf"/>
</dbReference>
<keyword evidence="5 6" id="KW-0472">Membrane</keyword>
<dbReference type="InterPro" id="IPR020846">
    <property type="entry name" value="MFS_dom"/>
</dbReference>
<sequence>METINPTAIIDRSKIRPFHILFIFWLFLIILFDGYDVVVYGAVVPSLIEDWGITDLLAGSIGSYTVIGMAVGTILCGILADKYGRKKVIIGTTLLFSLFTILSGFAPNEYVFIVFRVIAGLGLGGVMPNVIALTTEYAPKRVRAALISFVFCGYSLGAIIAALASRSLLPEFGWQPVFWIAGIPILFLPFLIKHIPESIVFLLLKDREQEAKNILQKIAPDEDLSSVKLERPVRPKSGSPVIHLFKEKRAFSTLMFWTSCFCAFVLIYALNTWLPTLMMQAGNDLSSSLLFTAVLQLGAIVGTLIFGRVVDKVGFKKVMVPLFFTGAIALSFVGMTTNAVIVFILLAIIGASSLGVQNLSNAFVSQYYPSTMRSTALGSTIAFGRIGGIVAPTFVAVLLTMNLQPQYNFMALGVAAVIGGIAVIFVQEQHAAYTTEASEKPIKKTA</sequence>
<keyword evidence="2" id="KW-0813">Transport</keyword>
<evidence type="ECO:0000256" key="4">
    <source>
        <dbReference type="ARBA" id="ARBA00022989"/>
    </source>
</evidence>
<feature type="transmembrane region" description="Helical" evidence="6">
    <location>
        <begin position="341"/>
        <end position="364"/>
    </location>
</feature>